<evidence type="ECO:0000256" key="5">
    <source>
        <dbReference type="ARBA" id="ARBA00025081"/>
    </source>
</evidence>
<dbReference type="SUPFAM" id="SSF53335">
    <property type="entry name" value="S-adenosyl-L-methionine-dependent methyltransferases"/>
    <property type="match status" value="2"/>
</dbReference>
<dbReference type="AlphaFoldDB" id="A0AAN9A375"/>
<keyword evidence="10" id="KW-1185">Reference proteome</keyword>
<dbReference type="EMBL" id="JAXCGZ010015242">
    <property type="protein sequence ID" value="KAK7070765.1"/>
    <property type="molecule type" value="Genomic_DNA"/>
</dbReference>
<dbReference type="PROSITE" id="PS51678">
    <property type="entry name" value="SAM_MT_PRMT"/>
    <property type="match status" value="2"/>
</dbReference>
<dbReference type="GO" id="GO:0016274">
    <property type="term" value="F:protein-arginine N-methyltransferase activity"/>
    <property type="evidence" value="ECO:0007669"/>
    <property type="project" value="InterPro"/>
</dbReference>
<dbReference type="InterPro" id="IPR029063">
    <property type="entry name" value="SAM-dependent_MTases_sf"/>
</dbReference>
<evidence type="ECO:0000256" key="1">
    <source>
        <dbReference type="ARBA" id="ARBA00022603"/>
    </source>
</evidence>
<dbReference type="GO" id="GO:0032259">
    <property type="term" value="P:methylation"/>
    <property type="evidence" value="ECO:0007669"/>
    <property type="project" value="UniProtKB-KW"/>
</dbReference>
<evidence type="ECO:0000256" key="2">
    <source>
        <dbReference type="ARBA" id="ARBA00022679"/>
    </source>
</evidence>
<dbReference type="Proteomes" id="UP001381693">
    <property type="component" value="Unassembled WGS sequence"/>
</dbReference>
<comment type="function">
    <text evidence="6">Arginine methyltransferase that can both catalyze the formation of omega-N monomethylarginine (MMA) and symmetrical dimethylarginine (sDMA).</text>
</comment>
<dbReference type="Gene3D" id="3.40.50.150">
    <property type="entry name" value="Vaccinia Virus protein VP39"/>
    <property type="match status" value="2"/>
</dbReference>
<dbReference type="FunFam" id="3.40.50.150:FF:000070">
    <property type="entry name" value="Protein arginine N-methyltransferase 7"/>
    <property type="match status" value="1"/>
</dbReference>
<evidence type="ECO:0000256" key="3">
    <source>
        <dbReference type="ARBA" id="ARBA00022691"/>
    </source>
</evidence>
<dbReference type="PANTHER" id="PTHR11006">
    <property type="entry name" value="PROTEIN ARGININE N-METHYLTRANSFERASE"/>
    <property type="match status" value="1"/>
</dbReference>
<proteinExistence type="inferred from homology"/>
<dbReference type="EC" id="2.1.1.-" evidence="6"/>
<organism evidence="9 10">
    <name type="scientific">Halocaridina rubra</name>
    <name type="common">Hawaiian red shrimp</name>
    <dbReference type="NCBI Taxonomy" id="373956"/>
    <lineage>
        <taxon>Eukaryota</taxon>
        <taxon>Metazoa</taxon>
        <taxon>Ecdysozoa</taxon>
        <taxon>Arthropoda</taxon>
        <taxon>Crustacea</taxon>
        <taxon>Multicrustacea</taxon>
        <taxon>Malacostraca</taxon>
        <taxon>Eumalacostraca</taxon>
        <taxon>Eucarida</taxon>
        <taxon>Decapoda</taxon>
        <taxon>Pleocyemata</taxon>
        <taxon>Caridea</taxon>
        <taxon>Atyoidea</taxon>
        <taxon>Atyidae</taxon>
        <taxon>Halocaridina</taxon>
    </lineage>
</organism>
<evidence type="ECO:0000259" key="8">
    <source>
        <dbReference type="Pfam" id="PF22528"/>
    </source>
</evidence>
<dbReference type="GO" id="GO:0042054">
    <property type="term" value="F:histone methyltransferase activity"/>
    <property type="evidence" value="ECO:0007669"/>
    <property type="project" value="TreeGrafter"/>
</dbReference>
<feature type="domain" description="Protein arginine N-methyltransferase" evidence="8">
    <location>
        <begin position="227"/>
        <end position="409"/>
    </location>
</feature>
<dbReference type="PIRSF" id="PIRSF036946">
    <property type="entry name" value="Arg_N-mtase"/>
    <property type="match status" value="1"/>
</dbReference>
<comment type="caution">
    <text evidence="9">The sequence shown here is derived from an EMBL/GenBank/DDBJ whole genome shotgun (WGS) entry which is preliminary data.</text>
</comment>
<accession>A0AAN9A375</accession>
<keyword evidence="3 7" id="KW-0949">S-adenosyl-L-methionine</keyword>
<dbReference type="InterPro" id="IPR025799">
    <property type="entry name" value="Arg_MeTrfase"/>
</dbReference>
<dbReference type="InterPro" id="IPR055135">
    <property type="entry name" value="PRMT_dom"/>
</dbReference>
<dbReference type="PANTHER" id="PTHR11006:SF4">
    <property type="entry name" value="PROTEIN ARGININE N-METHYLTRANSFERASE 7"/>
    <property type="match status" value="1"/>
</dbReference>
<comment type="function">
    <text evidence="5">Essential arginine methyltransferase that can both catalyze the formation of omega-N monomethylarginine (MMA) and symmetrical dimethylarginine (sDMA). Specifically mediates the symmetrical dimethylation of arginine residues in the small nuclear ribonucleoproteins SmD1 and SmD3.</text>
</comment>
<dbReference type="FunFam" id="3.40.50.150:FF:000071">
    <property type="entry name" value="Protein arginine N-methyltransferase 7"/>
    <property type="match status" value="1"/>
</dbReference>
<comment type="similarity">
    <text evidence="6">Belongs to the class I-like SAM-binding methyltransferase superfamily. Protein arginine N-methyltransferase family. PRMT7 subfamily.</text>
</comment>
<reference evidence="9 10" key="1">
    <citation type="submission" date="2023-11" db="EMBL/GenBank/DDBJ databases">
        <title>Halocaridina rubra genome assembly.</title>
        <authorList>
            <person name="Smith C."/>
        </authorList>
    </citation>
    <scope>NUCLEOTIDE SEQUENCE [LARGE SCALE GENOMIC DNA]</scope>
    <source>
        <strain evidence="9">EP-1</strain>
        <tissue evidence="9">Whole</tissue>
    </source>
</reference>
<keyword evidence="2 7" id="KW-0808">Transferase</keyword>
<dbReference type="Pfam" id="PF22528">
    <property type="entry name" value="PRMT_C"/>
    <property type="match status" value="2"/>
</dbReference>
<protein>
    <recommendedName>
        <fullName evidence="6">Protein arginine N-methyltransferase</fullName>
        <ecNumber evidence="6">2.1.1.-</ecNumber>
    </recommendedName>
</protein>
<dbReference type="InterPro" id="IPR014644">
    <property type="entry name" value="MeTrfase_PRMT7"/>
</dbReference>
<name>A0AAN9A375_HALRR</name>
<gene>
    <name evidence="9" type="primary">PRMT7</name>
    <name evidence="9" type="ORF">SK128_014264</name>
</gene>
<sequence length="744" mass="84785">MWYRPLFSSKLCYCRKYYTWTNALRLHSYSKPLIGNSFSRSALLLSFKKMSVFTSQLNPITGKMEWELQPENYDFQQEVARSAYADMLHDKERNDKYYEGLRKSIADLRRRGQEVHVLDIGTGTGLLSMMAVACGADSVTACEAFYPMAECARKQIIKNCCADKVRLVAKRSTELEVGPGRDMERKANLLVAEVFDTELIGEGAVETYRHARDFLLTEDALLVPSEGTVYAQVVESKMLQRWNRLQPMKKSSVDGTDKDVLVSIPRSVEECPGAAAVHDLQLSQVPLKWFTPISKPLPVFWFDWSGRKRDIYCDETTRIKFQTQASGVCDAVLMWWDLRMDQDGEVMLSCAPYWAHPDVVDRPKRSSEDIPWRDHWMQAVYYLPQPYNVEEDKSLTLLSMHDEYSLWFNIQGDLSEEVCEDRPVCECGLHIVSSRTRLGQLNDPRRIKKYIQVLEKHITPGSICLTLGDSCLMAIAAAKLGARHVYVTEGPSTKKVMQEFIRVNNVQNKVTILPADISDISPEQLMAPVSIVFSEPFFTTSLLPWHSLYCWYMRNSGLHLIADGAVSLPCAVTIWGLPVQFRDLWKIRAPLHQCNGFKMDIFDNLIAKACEEADDKVEPQPLWEYPAKAKGHPVELLKIDLSTSIPDNPVSSSGSVTLPEAGIINGLALWVDWHMTKDLEDTFSTGPVEPVLLNQNVSWDVYTRQGIYLLKQHVNISDQEHKLFYSTIFQPNDGTIKFEFQIKV</sequence>
<evidence type="ECO:0000313" key="10">
    <source>
        <dbReference type="Proteomes" id="UP001381693"/>
    </source>
</evidence>
<evidence type="ECO:0000256" key="4">
    <source>
        <dbReference type="ARBA" id="ARBA00022737"/>
    </source>
</evidence>
<keyword evidence="4" id="KW-0677">Repeat</keyword>
<dbReference type="CDD" id="cd02440">
    <property type="entry name" value="AdoMet_MTases"/>
    <property type="match status" value="1"/>
</dbReference>
<evidence type="ECO:0000313" key="9">
    <source>
        <dbReference type="EMBL" id="KAK7070765.1"/>
    </source>
</evidence>
<dbReference type="Pfam" id="PF06325">
    <property type="entry name" value="PrmA"/>
    <property type="match status" value="1"/>
</dbReference>
<dbReference type="Gene3D" id="2.70.160.11">
    <property type="entry name" value="Hnrnp arginine n-methyltransferase1"/>
    <property type="match status" value="2"/>
</dbReference>
<evidence type="ECO:0000256" key="6">
    <source>
        <dbReference type="PIRNR" id="PIRNR036946"/>
    </source>
</evidence>
<keyword evidence="1 7" id="KW-0489">Methyltransferase</keyword>
<feature type="domain" description="Protein arginine N-methyltransferase" evidence="8">
    <location>
        <begin position="578"/>
        <end position="735"/>
    </location>
</feature>
<evidence type="ECO:0000256" key="7">
    <source>
        <dbReference type="PROSITE-ProRule" id="PRU01015"/>
    </source>
</evidence>